<dbReference type="InterPro" id="IPR036390">
    <property type="entry name" value="WH_DNA-bd_sf"/>
</dbReference>
<dbReference type="AlphaFoldDB" id="A6FYX1"/>
<comment type="similarity">
    <text evidence="1">Belongs to the LysR transcriptional regulatory family.</text>
</comment>
<dbReference type="SUPFAM" id="SSF46785">
    <property type="entry name" value="Winged helix' DNA-binding domain"/>
    <property type="match status" value="1"/>
</dbReference>
<dbReference type="FunFam" id="1.10.10.10:FF:000001">
    <property type="entry name" value="LysR family transcriptional regulator"/>
    <property type="match status" value="1"/>
</dbReference>
<dbReference type="GO" id="GO:0043565">
    <property type="term" value="F:sequence-specific DNA binding"/>
    <property type="evidence" value="ECO:0007669"/>
    <property type="project" value="TreeGrafter"/>
</dbReference>
<dbReference type="Proteomes" id="UP000005801">
    <property type="component" value="Unassembled WGS sequence"/>
</dbReference>
<dbReference type="Pfam" id="PF03466">
    <property type="entry name" value="LysR_substrate"/>
    <property type="match status" value="1"/>
</dbReference>
<dbReference type="Pfam" id="PF00126">
    <property type="entry name" value="HTH_1"/>
    <property type="match status" value="1"/>
</dbReference>
<dbReference type="STRING" id="391625.PPSIR1_29960"/>
<dbReference type="GO" id="GO:0006351">
    <property type="term" value="P:DNA-templated transcription"/>
    <property type="evidence" value="ECO:0007669"/>
    <property type="project" value="TreeGrafter"/>
</dbReference>
<dbReference type="InterPro" id="IPR000847">
    <property type="entry name" value="LysR_HTH_N"/>
</dbReference>
<dbReference type="CDD" id="cd08422">
    <property type="entry name" value="PBP2_CrgA_like"/>
    <property type="match status" value="1"/>
</dbReference>
<dbReference type="PANTHER" id="PTHR30537:SF5">
    <property type="entry name" value="HTH-TYPE TRANSCRIPTIONAL ACTIVATOR TTDR-RELATED"/>
    <property type="match status" value="1"/>
</dbReference>
<dbReference type="eggNOG" id="COG0583">
    <property type="taxonomic scope" value="Bacteria"/>
</dbReference>
<organism evidence="6 7">
    <name type="scientific">Plesiocystis pacifica SIR-1</name>
    <dbReference type="NCBI Taxonomy" id="391625"/>
    <lineage>
        <taxon>Bacteria</taxon>
        <taxon>Pseudomonadati</taxon>
        <taxon>Myxococcota</taxon>
        <taxon>Polyangia</taxon>
        <taxon>Nannocystales</taxon>
        <taxon>Nannocystaceae</taxon>
        <taxon>Plesiocystis</taxon>
    </lineage>
</organism>
<keyword evidence="3" id="KW-0238">DNA-binding</keyword>
<proteinExistence type="inferred from homology"/>
<dbReference type="EMBL" id="ABCS01000005">
    <property type="protein sequence ID" value="EDM81126.1"/>
    <property type="molecule type" value="Genomic_DNA"/>
</dbReference>
<dbReference type="Gene3D" id="3.40.190.290">
    <property type="match status" value="1"/>
</dbReference>
<dbReference type="PANTHER" id="PTHR30537">
    <property type="entry name" value="HTH-TYPE TRANSCRIPTIONAL REGULATOR"/>
    <property type="match status" value="1"/>
</dbReference>
<dbReference type="SUPFAM" id="SSF53850">
    <property type="entry name" value="Periplasmic binding protein-like II"/>
    <property type="match status" value="1"/>
</dbReference>
<accession>A6FYX1</accession>
<evidence type="ECO:0000313" key="6">
    <source>
        <dbReference type="EMBL" id="EDM81126.1"/>
    </source>
</evidence>
<dbReference type="InterPro" id="IPR058163">
    <property type="entry name" value="LysR-type_TF_proteobact-type"/>
</dbReference>
<evidence type="ECO:0000259" key="5">
    <source>
        <dbReference type="PROSITE" id="PS50931"/>
    </source>
</evidence>
<dbReference type="OrthoDB" id="5416547at2"/>
<dbReference type="PRINTS" id="PR00039">
    <property type="entry name" value="HTHLYSR"/>
</dbReference>
<evidence type="ECO:0000256" key="2">
    <source>
        <dbReference type="ARBA" id="ARBA00023015"/>
    </source>
</evidence>
<comment type="caution">
    <text evidence="6">The sequence shown here is derived from an EMBL/GenBank/DDBJ whole genome shotgun (WGS) entry which is preliminary data.</text>
</comment>
<feature type="domain" description="HTH lysR-type" evidence="5">
    <location>
        <begin position="11"/>
        <end position="64"/>
    </location>
</feature>
<evidence type="ECO:0000313" key="7">
    <source>
        <dbReference type="Proteomes" id="UP000005801"/>
    </source>
</evidence>
<evidence type="ECO:0000256" key="1">
    <source>
        <dbReference type="ARBA" id="ARBA00009437"/>
    </source>
</evidence>
<keyword evidence="2" id="KW-0805">Transcription regulation</keyword>
<dbReference type="Gene3D" id="1.10.10.10">
    <property type="entry name" value="Winged helix-like DNA-binding domain superfamily/Winged helix DNA-binding domain"/>
    <property type="match status" value="1"/>
</dbReference>
<dbReference type="InterPro" id="IPR005119">
    <property type="entry name" value="LysR_subst-bd"/>
</dbReference>
<keyword evidence="7" id="KW-1185">Reference proteome</keyword>
<evidence type="ECO:0000256" key="3">
    <source>
        <dbReference type="ARBA" id="ARBA00023125"/>
    </source>
</evidence>
<evidence type="ECO:0000256" key="4">
    <source>
        <dbReference type="ARBA" id="ARBA00023163"/>
    </source>
</evidence>
<name>A6FYX1_9BACT</name>
<gene>
    <name evidence="6" type="ORF">PPSIR1_29960</name>
</gene>
<protein>
    <submittedName>
        <fullName evidence="6">Transcriptional regulator, LysR family protein</fullName>
    </submittedName>
</protein>
<dbReference type="RefSeq" id="WP_006969670.1">
    <property type="nucleotide sequence ID" value="NZ_ABCS01000005.1"/>
</dbReference>
<dbReference type="GO" id="GO:0003700">
    <property type="term" value="F:DNA-binding transcription factor activity"/>
    <property type="evidence" value="ECO:0007669"/>
    <property type="project" value="InterPro"/>
</dbReference>
<keyword evidence="4" id="KW-0804">Transcription</keyword>
<sequence>MKEQWIEHVGDLAVFGAVVDAGGFTAAAAQLGLSKSAVSSRVRRLEARLGVKLLNRTTRRMALTEAGGRLARRVELVGGELEQASEEASALGSERVGRIRVNAPVSLGQRHLAEPTARFLCANPRVSIELDLSERRVDMIAEQYDLAIRVGPLGDSSLRARKLATSRQLVVASPDYLARRGRPQTPADLREHDCLLYRHQLTGAAWEFGEGRGRSRVRVRGPMLSDNGDCLASAARAGLGLASLPDFIVAEAIARGELAVVLDDHCRSLSPIHALFVEGRLMSNALRAYLDLLGDHFRRLAGVAFGVALGKEHADAPEPRGVS</sequence>
<dbReference type="InterPro" id="IPR036388">
    <property type="entry name" value="WH-like_DNA-bd_sf"/>
</dbReference>
<reference evidence="6 7" key="1">
    <citation type="submission" date="2007-06" db="EMBL/GenBank/DDBJ databases">
        <authorList>
            <person name="Shimkets L."/>
            <person name="Ferriera S."/>
            <person name="Johnson J."/>
            <person name="Kravitz S."/>
            <person name="Beeson K."/>
            <person name="Sutton G."/>
            <person name="Rogers Y.-H."/>
            <person name="Friedman R."/>
            <person name="Frazier M."/>
            <person name="Venter J.C."/>
        </authorList>
    </citation>
    <scope>NUCLEOTIDE SEQUENCE [LARGE SCALE GENOMIC DNA]</scope>
    <source>
        <strain evidence="6 7">SIR-1</strain>
    </source>
</reference>
<dbReference type="PROSITE" id="PS50931">
    <property type="entry name" value="HTH_LYSR"/>
    <property type="match status" value="1"/>
</dbReference>